<dbReference type="InterPro" id="IPR011333">
    <property type="entry name" value="SKP1/BTB/POZ_sf"/>
</dbReference>
<dbReference type="Proteomes" id="UP000275267">
    <property type="component" value="Unassembled WGS sequence"/>
</dbReference>
<dbReference type="PROSITE" id="PS50097">
    <property type="entry name" value="BTB"/>
    <property type="match status" value="1"/>
</dbReference>
<evidence type="ECO:0000313" key="4">
    <source>
        <dbReference type="EMBL" id="RLN04402.1"/>
    </source>
</evidence>
<proteinExistence type="inferred from homology"/>
<dbReference type="Pfam" id="PF00651">
    <property type="entry name" value="BTB"/>
    <property type="match status" value="1"/>
</dbReference>
<comment type="caution">
    <text evidence="4">The sequence shown here is derived from an EMBL/GenBank/DDBJ whole genome shotgun (WGS) entry which is preliminary data.</text>
</comment>
<sequence length="418" mass="46690">MASSEPVADYILAVSNLTDVQKKLVKQMGLWTFASTVRPYKFDHSFSRWLLARIDHRNQFMVESRAAYIIGPDDVSKIFGLPNNGNSVINSVSDKSFTTKQLIRNRLHAKEADERWAHAAARVISANLDPDDREACDSFITAFAVYTLPLLLGHGDSDDTEVLNYVLALKTPADFSKFNWADFLYHEIILESMKSRCARRAEDCFKPAFGATLFAHLDASPAYLRDDTVVSGATMPPRSRCAPEVEVPEPDLPWHIGELLVSREGAEVTFDVDGEAFAAHGFILAARSPVFEAEIYGPATRETDTRRITVPDMRPAVFRALLHFIYTDSLPAMGDLGSDEMRDLVGDLLAAADRYTMDRLKVVCEHILARALRLESVASILVLADRHRCNRLRDACIHFIAHSDEMGDDAAKGIEEDR</sequence>
<gene>
    <name evidence="4" type="ORF">C2845_PM13G06410</name>
</gene>
<reference evidence="5" key="1">
    <citation type="journal article" date="2019" name="Nat. Commun.">
        <title>The genome of broomcorn millet.</title>
        <authorList>
            <person name="Zou C."/>
            <person name="Miki D."/>
            <person name="Li D."/>
            <person name="Tang Q."/>
            <person name="Xiao L."/>
            <person name="Rajput S."/>
            <person name="Deng P."/>
            <person name="Jia W."/>
            <person name="Huang R."/>
            <person name="Zhang M."/>
            <person name="Sun Y."/>
            <person name="Hu J."/>
            <person name="Fu X."/>
            <person name="Schnable P.S."/>
            <person name="Li F."/>
            <person name="Zhang H."/>
            <person name="Feng B."/>
            <person name="Zhu X."/>
            <person name="Liu R."/>
            <person name="Schnable J.C."/>
            <person name="Zhu J.-K."/>
            <person name="Zhang H."/>
        </authorList>
    </citation>
    <scope>NUCLEOTIDE SEQUENCE [LARGE SCALE GENOMIC DNA]</scope>
</reference>
<dbReference type="EMBL" id="PQIB02000008">
    <property type="protein sequence ID" value="RLN04402.1"/>
    <property type="molecule type" value="Genomic_DNA"/>
</dbReference>
<evidence type="ECO:0000313" key="5">
    <source>
        <dbReference type="Proteomes" id="UP000275267"/>
    </source>
</evidence>
<comment type="pathway">
    <text evidence="1">Protein modification; protein ubiquitination.</text>
</comment>
<evidence type="ECO:0000259" key="3">
    <source>
        <dbReference type="PROSITE" id="PS50097"/>
    </source>
</evidence>
<dbReference type="GO" id="GO:0016567">
    <property type="term" value="P:protein ubiquitination"/>
    <property type="evidence" value="ECO:0007669"/>
    <property type="project" value="InterPro"/>
</dbReference>
<evidence type="ECO:0000256" key="1">
    <source>
        <dbReference type="ARBA" id="ARBA00004906"/>
    </source>
</evidence>
<dbReference type="SMART" id="SM00225">
    <property type="entry name" value="BTB"/>
    <property type="match status" value="1"/>
</dbReference>
<organism evidence="4 5">
    <name type="scientific">Panicum miliaceum</name>
    <name type="common">Proso millet</name>
    <name type="synonym">Broomcorn millet</name>
    <dbReference type="NCBI Taxonomy" id="4540"/>
    <lineage>
        <taxon>Eukaryota</taxon>
        <taxon>Viridiplantae</taxon>
        <taxon>Streptophyta</taxon>
        <taxon>Embryophyta</taxon>
        <taxon>Tracheophyta</taxon>
        <taxon>Spermatophyta</taxon>
        <taxon>Magnoliopsida</taxon>
        <taxon>Liliopsida</taxon>
        <taxon>Poales</taxon>
        <taxon>Poaceae</taxon>
        <taxon>PACMAD clade</taxon>
        <taxon>Panicoideae</taxon>
        <taxon>Panicodae</taxon>
        <taxon>Paniceae</taxon>
        <taxon>Panicinae</taxon>
        <taxon>Panicum</taxon>
        <taxon>Panicum sect. Panicum</taxon>
    </lineage>
</organism>
<dbReference type="InterPro" id="IPR000210">
    <property type="entry name" value="BTB/POZ_dom"/>
</dbReference>
<feature type="domain" description="BTB" evidence="3">
    <location>
        <begin position="266"/>
        <end position="334"/>
    </location>
</feature>
<dbReference type="Gene3D" id="3.30.710.10">
    <property type="entry name" value="Potassium Channel Kv1.1, Chain A"/>
    <property type="match status" value="1"/>
</dbReference>
<dbReference type="SUPFAM" id="SSF54695">
    <property type="entry name" value="POZ domain"/>
    <property type="match status" value="1"/>
</dbReference>
<dbReference type="AlphaFoldDB" id="A0A3L6RJZ8"/>
<comment type="similarity">
    <text evidence="2">Belongs to the Tdpoz family.</text>
</comment>
<accession>A0A3L6RJZ8</accession>
<dbReference type="InterPro" id="IPR056423">
    <property type="entry name" value="BACK_BPM_SPOP"/>
</dbReference>
<keyword evidence="5" id="KW-1185">Reference proteome</keyword>
<dbReference type="STRING" id="4540.A0A3L6RJZ8"/>
<evidence type="ECO:0000256" key="2">
    <source>
        <dbReference type="ARBA" id="ARBA00010846"/>
    </source>
</evidence>
<dbReference type="InterPro" id="IPR045005">
    <property type="entry name" value="BPM1-6"/>
</dbReference>
<dbReference type="PANTHER" id="PTHR26379">
    <property type="entry name" value="BTB/POZ AND MATH DOMAIN-CONTAINING PROTEIN 1"/>
    <property type="match status" value="1"/>
</dbReference>
<name>A0A3L6RJZ8_PANMI</name>
<dbReference type="OrthoDB" id="6359816at2759"/>
<dbReference type="Pfam" id="PF24570">
    <property type="entry name" value="BACK_BPM_SPOP"/>
    <property type="match status" value="1"/>
</dbReference>
<protein>
    <submittedName>
        <fullName evidence="4">TRAF transcription factor</fullName>
    </submittedName>
</protein>
<dbReference type="PANTHER" id="PTHR26379:SF474">
    <property type="entry name" value="OS08G0228200 PROTEIN"/>
    <property type="match status" value="1"/>
</dbReference>